<dbReference type="OrthoDB" id="184880at2759"/>
<evidence type="ECO:0000313" key="3">
    <source>
        <dbReference type="Proteomes" id="UP000053477"/>
    </source>
</evidence>
<dbReference type="GO" id="GO:0008168">
    <property type="term" value="F:methyltransferase activity"/>
    <property type="evidence" value="ECO:0007669"/>
    <property type="project" value="UniProtKB-KW"/>
</dbReference>
<dbReference type="EMBL" id="KQ086091">
    <property type="protein sequence ID" value="KLO08443.1"/>
    <property type="molecule type" value="Genomic_DNA"/>
</dbReference>
<dbReference type="Pfam" id="PF13649">
    <property type="entry name" value="Methyltransf_25"/>
    <property type="match status" value="1"/>
</dbReference>
<dbReference type="PANTHER" id="PTHR43591">
    <property type="entry name" value="METHYLTRANSFERASE"/>
    <property type="match status" value="1"/>
</dbReference>
<feature type="domain" description="Methyltransferase" evidence="1">
    <location>
        <begin position="53"/>
        <end position="147"/>
    </location>
</feature>
<protein>
    <submittedName>
        <fullName evidence="2">S-adenosyl-L-methionine-dependent methyltransferase</fullName>
    </submittedName>
</protein>
<dbReference type="Gene3D" id="3.40.50.150">
    <property type="entry name" value="Vaccinia Virus protein VP39"/>
    <property type="match status" value="1"/>
</dbReference>
<organism evidence="2 3">
    <name type="scientific">Schizopora paradoxa</name>
    <dbReference type="NCBI Taxonomy" id="27342"/>
    <lineage>
        <taxon>Eukaryota</taxon>
        <taxon>Fungi</taxon>
        <taxon>Dikarya</taxon>
        <taxon>Basidiomycota</taxon>
        <taxon>Agaricomycotina</taxon>
        <taxon>Agaricomycetes</taxon>
        <taxon>Hymenochaetales</taxon>
        <taxon>Schizoporaceae</taxon>
        <taxon>Schizopora</taxon>
    </lineage>
</organism>
<dbReference type="FunCoup" id="A0A0H2RG05">
    <property type="interactions" value="3"/>
</dbReference>
<dbReference type="InterPro" id="IPR029063">
    <property type="entry name" value="SAM-dependent_MTases_sf"/>
</dbReference>
<keyword evidence="3" id="KW-1185">Reference proteome</keyword>
<gene>
    <name evidence="2" type="ORF">SCHPADRAFT_893872</name>
</gene>
<evidence type="ECO:0000313" key="2">
    <source>
        <dbReference type="EMBL" id="KLO08443.1"/>
    </source>
</evidence>
<dbReference type="InterPro" id="IPR041698">
    <property type="entry name" value="Methyltransf_25"/>
</dbReference>
<keyword evidence="2" id="KW-0489">Methyltransferase</keyword>
<keyword evidence="2" id="KW-0808">Transferase</keyword>
<sequence length="281" mass="31035">MAALDATLANYLLTRDSAEKERLDGQHIYLKKFAYDDRLVYDRNVELKAGSSVLDSGTGTVAWLLDLAKEVPEDVELIGVDVSPNNFPDAANAPKNIHLSLASATNLPKEWSNKFDLVNQRFMLSALLAAEWPQAVSEIFRVLKPGGRIQLCELDPRYPLEKPPALERHSEILLQGANKRGLLRYCAKELPGMLRNAGFVDVVDDAKPCPVGKALGEWGVRGATGGPAGAWWNMKDALVEQGTIGSAKEYEDLLEELVKEWDEKGIYLVTRMICATKPLES</sequence>
<accession>A0A0H2RG05</accession>
<name>A0A0H2RG05_9AGAM</name>
<dbReference type="Proteomes" id="UP000053477">
    <property type="component" value="Unassembled WGS sequence"/>
</dbReference>
<dbReference type="SUPFAM" id="SSF53335">
    <property type="entry name" value="S-adenosyl-L-methionine-dependent methyltransferases"/>
    <property type="match status" value="1"/>
</dbReference>
<dbReference type="GO" id="GO:0032259">
    <property type="term" value="P:methylation"/>
    <property type="evidence" value="ECO:0007669"/>
    <property type="project" value="UniProtKB-KW"/>
</dbReference>
<evidence type="ECO:0000259" key="1">
    <source>
        <dbReference type="Pfam" id="PF13649"/>
    </source>
</evidence>
<dbReference type="InParanoid" id="A0A0H2RG05"/>
<reference evidence="2 3" key="1">
    <citation type="submission" date="2015-04" db="EMBL/GenBank/DDBJ databases">
        <title>Complete genome sequence of Schizopora paradoxa KUC8140, a cosmopolitan wood degrader in East Asia.</title>
        <authorList>
            <consortium name="DOE Joint Genome Institute"/>
            <person name="Min B."/>
            <person name="Park H."/>
            <person name="Jang Y."/>
            <person name="Kim J.-J."/>
            <person name="Kim K.H."/>
            <person name="Pangilinan J."/>
            <person name="Lipzen A."/>
            <person name="Riley R."/>
            <person name="Grigoriev I.V."/>
            <person name="Spatafora J.W."/>
            <person name="Choi I.-G."/>
        </authorList>
    </citation>
    <scope>NUCLEOTIDE SEQUENCE [LARGE SCALE GENOMIC DNA]</scope>
    <source>
        <strain evidence="2 3">KUC8140</strain>
    </source>
</reference>
<dbReference type="AlphaFoldDB" id="A0A0H2RG05"/>
<dbReference type="CDD" id="cd02440">
    <property type="entry name" value="AdoMet_MTases"/>
    <property type="match status" value="1"/>
</dbReference>
<proteinExistence type="predicted"/>
<dbReference type="STRING" id="27342.A0A0H2RG05"/>